<keyword evidence="1" id="KW-1133">Transmembrane helix</keyword>
<evidence type="ECO:0000313" key="2">
    <source>
        <dbReference type="EMBL" id="QSS53553.1"/>
    </source>
</evidence>
<dbReference type="EMBL" id="CP069104">
    <property type="protein sequence ID" value="QSS53553.1"/>
    <property type="molecule type" value="Genomic_DNA"/>
</dbReference>
<reference evidence="2" key="1">
    <citation type="submission" date="2021-01" db="EMBL/GenBank/DDBJ databases">
        <title>Chromosome-level genome assembly of a human fungal pathogen reveals clustering of transcriptionally co-regulated genes.</title>
        <authorList>
            <person name="Voorhies M."/>
            <person name="Cohen S."/>
            <person name="Shea T.P."/>
            <person name="Petrus S."/>
            <person name="Munoz J.F."/>
            <person name="Poplawski S."/>
            <person name="Goldman W.E."/>
            <person name="Michael T."/>
            <person name="Cuomo C.A."/>
            <person name="Sil A."/>
            <person name="Beyhan S."/>
        </authorList>
    </citation>
    <scope>NUCLEOTIDE SEQUENCE</scope>
    <source>
        <strain evidence="2">H88</strain>
    </source>
</reference>
<keyword evidence="1" id="KW-0812">Transmembrane</keyword>
<evidence type="ECO:0000313" key="3">
    <source>
        <dbReference type="Proteomes" id="UP000663419"/>
    </source>
</evidence>
<keyword evidence="1" id="KW-0472">Membrane</keyword>
<proteinExistence type="predicted"/>
<organism evidence="2 3">
    <name type="scientific">Ajellomyces capsulatus (strain H88)</name>
    <name type="common">Darling's disease fungus</name>
    <name type="synonym">Histoplasma capsulatum</name>
    <dbReference type="NCBI Taxonomy" id="544711"/>
    <lineage>
        <taxon>Eukaryota</taxon>
        <taxon>Fungi</taxon>
        <taxon>Dikarya</taxon>
        <taxon>Ascomycota</taxon>
        <taxon>Pezizomycotina</taxon>
        <taxon>Eurotiomycetes</taxon>
        <taxon>Eurotiomycetidae</taxon>
        <taxon>Onygenales</taxon>
        <taxon>Ajellomycetaceae</taxon>
        <taxon>Histoplasma</taxon>
    </lineage>
</organism>
<sequence length="109" mass="12560">MSACVPGQRVGSHRTIGPDTHLLEKGLKMLEMRMEELEVSSRLRRTFIHMYCMYCYIHQRVHAYIPTKAQVNAYSSSKTSTHIYTAMPLLLVCLSSYVGLIVHYRYSCV</sequence>
<dbReference type="Proteomes" id="UP000663419">
    <property type="component" value="Chromosome 3"/>
</dbReference>
<dbReference type="AlphaFoldDB" id="A0A8A1LLP9"/>
<evidence type="ECO:0000256" key="1">
    <source>
        <dbReference type="SAM" id="Phobius"/>
    </source>
</evidence>
<protein>
    <submittedName>
        <fullName evidence="2">Uncharacterized protein</fullName>
    </submittedName>
</protein>
<name>A0A8A1LLP9_AJEC8</name>
<accession>A0A8A1LLP9</accession>
<feature type="transmembrane region" description="Helical" evidence="1">
    <location>
        <begin position="83"/>
        <end position="106"/>
    </location>
</feature>
<gene>
    <name evidence="2" type="ORF">I7I53_00848</name>
</gene>
<dbReference type="VEuPathDB" id="FungiDB:I7I53_00848"/>